<dbReference type="InterPro" id="IPR036390">
    <property type="entry name" value="WH_DNA-bd_sf"/>
</dbReference>
<dbReference type="InterPro" id="IPR002577">
    <property type="entry name" value="HTH_HxlR"/>
</dbReference>
<feature type="domain" description="HTH hxlR-type" evidence="4">
    <location>
        <begin position="11"/>
        <end position="108"/>
    </location>
</feature>
<evidence type="ECO:0000313" key="6">
    <source>
        <dbReference type="Proteomes" id="UP000603200"/>
    </source>
</evidence>
<keyword evidence="2" id="KW-0238">DNA-binding</keyword>
<dbReference type="SUPFAM" id="SSF46785">
    <property type="entry name" value="Winged helix' DNA-binding domain"/>
    <property type="match status" value="1"/>
</dbReference>
<protein>
    <submittedName>
        <fullName evidence="5">HxlR family transcriptional regulator</fullName>
    </submittedName>
</protein>
<organism evidence="5 6">
    <name type="scientific">Winogradskya humida</name>
    <dbReference type="NCBI Taxonomy" id="113566"/>
    <lineage>
        <taxon>Bacteria</taxon>
        <taxon>Bacillati</taxon>
        <taxon>Actinomycetota</taxon>
        <taxon>Actinomycetes</taxon>
        <taxon>Micromonosporales</taxon>
        <taxon>Micromonosporaceae</taxon>
        <taxon>Winogradskya</taxon>
    </lineage>
</organism>
<comment type="caution">
    <text evidence="5">The sequence shown here is derived from an EMBL/GenBank/DDBJ whole genome shotgun (WGS) entry which is preliminary data.</text>
</comment>
<dbReference type="PANTHER" id="PTHR33204">
    <property type="entry name" value="TRANSCRIPTIONAL REGULATOR, MARR FAMILY"/>
    <property type="match status" value="1"/>
</dbReference>
<keyword evidence="3" id="KW-0804">Transcription</keyword>
<evidence type="ECO:0000256" key="3">
    <source>
        <dbReference type="ARBA" id="ARBA00023163"/>
    </source>
</evidence>
<gene>
    <name evidence="5" type="ORF">Ahu01nite_068340</name>
</gene>
<dbReference type="Pfam" id="PF01638">
    <property type="entry name" value="HxlR"/>
    <property type="match status" value="1"/>
</dbReference>
<dbReference type="EMBL" id="BOMN01000097">
    <property type="protein sequence ID" value="GIE23732.1"/>
    <property type="molecule type" value="Genomic_DNA"/>
</dbReference>
<dbReference type="PANTHER" id="PTHR33204:SF18">
    <property type="entry name" value="TRANSCRIPTIONAL REGULATORY PROTEIN"/>
    <property type="match status" value="1"/>
</dbReference>
<dbReference type="InterPro" id="IPR036388">
    <property type="entry name" value="WH-like_DNA-bd_sf"/>
</dbReference>
<sequence length="145" mass="16399">MKRSSVGHLPCSIARSLDVVGEWWTPVILREIFHGHRRFEQVLGRIGISRNILTERLGTLVEAGVIRQEQYQERPARYEYHLTERGRELLPVLVALMQWGDKWLPGEPEQIAVHGPAQHPVRVILSCVECGEVDVADGNFAPSVS</sequence>
<name>A0ABQ3ZYS0_9ACTN</name>
<keyword evidence="1" id="KW-0805">Transcription regulation</keyword>
<proteinExistence type="predicted"/>
<evidence type="ECO:0000256" key="2">
    <source>
        <dbReference type="ARBA" id="ARBA00023125"/>
    </source>
</evidence>
<dbReference type="Proteomes" id="UP000603200">
    <property type="component" value="Unassembled WGS sequence"/>
</dbReference>
<dbReference type="Gene3D" id="1.10.10.10">
    <property type="entry name" value="Winged helix-like DNA-binding domain superfamily/Winged helix DNA-binding domain"/>
    <property type="match status" value="1"/>
</dbReference>
<keyword evidence="6" id="KW-1185">Reference proteome</keyword>
<reference evidence="5 6" key="1">
    <citation type="submission" date="2021-01" db="EMBL/GenBank/DDBJ databases">
        <title>Whole genome shotgun sequence of Actinoplanes humidus NBRC 14915.</title>
        <authorList>
            <person name="Komaki H."/>
            <person name="Tamura T."/>
        </authorList>
    </citation>
    <scope>NUCLEOTIDE SEQUENCE [LARGE SCALE GENOMIC DNA]</scope>
    <source>
        <strain evidence="5 6">NBRC 14915</strain>
    </source>
</reference>
<evidence type="ECO:0000256" key="1">
    <source>
        <dbReference type="ARBA" id="ARBA00023015"/>
    </source>
</evidence>
<evidence type="ECO:0000313" key="5">
    <source>
        <dbReference type="EMBL" id="GIE23732.1"/>
    </source>
</evidence>
<evidence type="ECO:0000259" key="4">
    <source>
        <dbReference type="PROSITE" id="PS51118"/>
    </source>
</evidence>
<accession>A0ABQ3ZYS0</accession>
<dbReference type="RefSeq" id="WP_203840785.1">
    <property type="nucleotide sequence ID" value="NZ_BAAATV010000021.1"/>
</dbReference>
<dbReference type="PROSITE" id="PS51118">
    <property type="entry name" value="HTH_HXLR"/>
    <property type="match status" value="1"/>
</dbReference>